<proteinExistence type="predicted"/>
<protein>
    <submittedName>
        <fullName evidence="1">Uncharacterized protein</fullName>
    </submittedName>
</protein>
<dbReference type="Proteomes" id="UP000263012">
    <property type="component" value="Chromosome"/>
</dbReference>
<evidence type="ECO:0000313" key="1">
    <source>
        <dbReference type="EMBL" id="AUX10865.1"/>
    </source>
</evidence>
<evidence type="ECO:0000313" key="2">
    <source>
        <dbReference type="Proteomes" id="UP000263012"/>
    </source>
</evidence>
<name>A0A343TP43_9EURY</name>
<accession>A0A343TP43</accession>
<keyword evidence="2" id="KW-1185">Reference proteome</keyword>
<dbReference type="EMBL" id="CP025066">
    <property type="protein sequence ID" value="AUX10865.1"/>
    <property type="molecule type" value="Genomic_DNA"/>
</dbReference>
<reference evidence="2" key="1">
    <citation type="submission" date="2017-11" db="EMBL/GenBank/DDBJ databases">
        <title>Phenotypic and genomic properties of facultatively anaerobic sulfur-reducing natronoarchaea from hypersaline soda lakes.</title>
        <authorList>
            <person name="Sorokin D.Y."/>
            <person name="Kublanov I.V."/>
            <person name="Roman P."/>
            <person name="Sinninghe Damste J.S."/>
            <person name="Golyshin P.N."/>
            <person name="Rojo D."/>
            <person name="Ciordia S."/>
            <person name="Mena M.D.C."/>
            <person name="Ferrer M."/>
            <person name="Messina E."/>
            <person name="Smedile F."/>
            <person name="La Spada G."/>
            <person name="La Cono V."/>
            <person name="Yakimov M.M."/>
        </authorList>
    </citation>
    <scope>NUCLEOTIDE SEQUENCE [LARGE SCALE GENOMIC DNA]</scope>
    <source>
        <strain evidence="2">AArc-Sl</strain>
    </source>
</reference>
<dbReference type="KEGG" id="hdf:AArcSl_3260"/>
<gene>
    <name evidence="1" type="ORF">AArcSl_3260</name>
</gene>
<organism evidence="1 2">
    <name type="scientific">Halalkaliarchaeum desulfuricum</name>
    <dbReference type="NCBI Taxonomy" id="2055893"/>
    <lineage>
        <taxon>Archaea</taxon>
        <taxon>Methanobacteriati</taxon>
        <taxon>Methanobacteriota</taxon>
        <taxon>Stenosarchaea group</taxon>
        <taxon>Halobacteria</taxon>
        <taxon>Halobacteriales</taxon>
        <taxon>Haloferacaceae</taxon>
        <taxon>Halalkaliarchaeum</taxon>
    </lineage>
</organism>
<dbReference type="AlphaFoldDB" id="A0A343TP43"/>
<sequence length="86" mass="9463">MDVEYPDDGSTRTYVVAFDPGSPRDEIRSAMTAMVGEDGTILLTAGNGIVLRCARDLAEFRERSAVLHVGEVSVSPIQPIRKRRSR</sequence>